<protein>
    <submittedName>
        <fullName evidence="2">Uncharacterized protein</fullName>
    </submittedName>
</protein>
<reference evidence="2 3" key="1">
    <citation type="submission" date="2019-05" db="EMBL/GenBank/DDBJ databases">
        <title>Another draft genome of Portunus trituberculatus and its Hox gene families provides insights of decapod evolution.</title>
        <authorList>
            <person name="Jeong J.-H."/>
            <person name="Song I."/>
            <person name="Kim S."/>
            <person name="Choi T."/>
            <person name="Kim D."/>
            <person name="Ryu S."/>
            <person name="Kim W."/>
        </authorList>
    </citation>
    <scope>NUCLEOTIDE SEQUENCE [LARGE SCALE GENOMIC DNA]</scope>
    <source>
        <tissue evidence="2">Muscle</tissue>
    </source>
</reference>
<sequence length="113" mass="12605">MSSGAEGKDVCCQKMFQVMRLVIFSCHTSLCPARLVLRGSSSSSSENHVSLKSREHLGIRRAGNEIIHLEEHSWQEVEAAPRNEPRVTGRDRGRRGGEMPPPRTPPMARQTGR</sequence>
<dbReference type="AlphaFoldDB" id="A0A5B7CIZ5"/>
<comment type="caution">
    <text evidence="2">The sequence shown here is derived from an EMBL/GenBank/DDBJ whole genome shotgun (WGS) entry which is preliminary data.</text>
</comment>
<accession>A0A5B7CIZ5</accession>
<organism evidence="2 3">
    <name type="scientific">Portunus trituberculatus</name>
    <name type="common">Swimming crab</name>
    <name type="synonym">Neptunus trituberculatus</name>
    <dbReference type="NCBI Taxonomy" id="210409"/>
    <lineage>
        <taxon>Eukaryota</taxon>
        <taxon>Metazoa</taxon>
        <taxon>Ecdysozoa</taxon>
        <taxon>Arthropoda</taxon>
        <taxon>Crustacea</taxon>
        <taxon>Multicrustacea</taxon>
        <taxon>Malacostraca</taxon>
        <taxon>Eumalacostraca</taxon>
        <taxon>Eucarida</taxon>
        <taxon>Decapoda</taxon>
        <taxon>Pleocyemata</taxon>
        <taxon>Brachyura</taxon>
        <taxon>Eubrachyura</taxon>
        <taxon>Portunoidea</taxon>
        <taxon>Portunidae</taxon>
        <taxon>Portuninae</taxon>
        <taxon>Portunus</taxon>
    </lineage>
</organism>
<gene>
    <name evidence="2" type="ORF">E2C01_002279</name>
</gene>
<dbReference type="Proteomes" id="UP000324222">
    <property type="component" value="Unassembled WGS sequence"/>
</dbReference>
<proteinExistence type="predicted"/>
<evidence type="ECO:0000313" key="3">
    <source>
        <dbReference type="Proteomes" id="UP000324222"/>
    </source>
</evidence>
<name>A0A5B7CIZ5_PORTR</name>
<evidence type="ECO:0000256" key="1">
    <source>
        <dbReference type="SAM" id="MobiDB-lite"/>
    </source>
</evidence>
<evidence type="ECO:0000313" key="2">
    <source>
        <dbReference type="EMBL" id="MPC09662.1"/>
    </source>
</evidence>
<keyword evidence="3" id="KW-1185">Reference proteome</keyword>
<dbReference type="EMBL" id="VSRR010000078">
    <property type="protein sequence ID" value="MPC09662.1"/>
    <property type="molecule type" value="Genomic_DNA"/>
</dbReference>
<feature type="compositionally biased region" description="Basic and acidic residues" evidence="1">
    <location>
        <begin position="77"/>
        <end position="97"/>
    </location>
</feature>
<feature type="region of interest" description="Disordered" evidence="1">
    <location>
        <begin position="77"/>
        <end position="113"/>
    </location>
</feature>